<dbReference type="InterPro" id="IPR023213">
    <property type="entry name" value="CAT-like_dom_sf"/>
</dbReference>
<reference evidence="4 5" key="1">
    <citation type="journal article" date="2021" name="Commun. Biol.">
        <title>The genome of Shorea leprosula (Dipterocarpaceae) highlights the ecological relevance of drought in aseasonal tropical rainforests.</title>
        <authorList>
            <person name="Ng K.K.S."/>
            <person name="Kobayashi M.J."/>
            <person name="Fawcett J.A."/>
            <person name="Hatakeyama M."/>
            <person name="Paape T."/>
            <person name="Ng C.H."/>
            <person name="Ang C.C."/>
            <person name="Tnah L.H."/>
            <person name="Lee C.T."/>
            <person name="Nishiyama T."/>
            <person name="Sese J."/>
            <person name="O'Brien M.J."/>
            <person name="Copetti D."/>
            <person name="Mohd Noor M.I."/>
            <person name="Ong R.C."/>
            <person name="Putra M."/>
            <person name="Sireger I.Z."/>
            <person name="Indrioko S."/>
            <person name="Kosugi Y."/>
            <person name="Izuno A."/>
            <person name="Isagi Y."/>
            <person name="Lee S.L."/>
            <person name="Shimizu K.K."/>
        </authorList>
    </citation>
    <scope>NUCLEOTIDE SEQUENCE [LARGE SCALE GENOMIC DNA]</scope>
    <source>
        <strain evidence="4">214</strain>
    </source>
</reference>
<evidence type="ECO:0000313" key="5">
    <source>
        <dbReference type="Proteomes" id="UP001054252"/>
    </source>
</evidence>
<evidence type="ECO:0000313" key="4">
    <source>
        <dbReference type="EMBL" id="GKV08859.1"/>
    </source>
</evidence>
<evidence type="ECO:0000256" key="1">
    <source>
        <dbReference type="ARBA" id="ARBA00022679"/>
    </source>
</evidence>
<feature type="compositionally biased region" description="Polar residues" evidence="3">
    <location>
        <begin position="7"/>
        <end position="20"/>
    </location>
</feature>
<keyword evidence="1" id="KW-0808">Transferase</keyword>
<dbReference type="Pfam" id="PF02458">
    <property type="entry name" value="Transferase"/>
    <property type="match status" value="1"/>
</dbReference>
<feature type="region of interest" description="Disordered" evidence="3">
    <location>
        <begin position="1"/>
        <end position="20"/>
    </location>
</feature>
<evidence type="ECO:0000256" key="2">
    <source>
        <dbReference type="ARBA" id="ARBA00023315"/>
    </source>
</evidence>
<name>A0AAV5J2P5_9ROSI</name>
<keyword evidence="5" id="KW-1185">Reference proteome</keyword>
<dbReference type="PANTHER" id="PTHR31625">
    <property type="match status" value="1"/>
</dbReference>
<dbReference type="Gene3D" id="3.30.559.10">
    <property type="entry name" value="Chloramphenicol acetyltransferase-like domain"/>
    <property type="match status" value="2"/>
</dbReference>
<accession>A0AAV5J2P5</accession>
<protein>
    <submittedName>
        <fullName evidence="4">Uncharacterized protein</fullName>
    </submittedName>
</protein>
<dbReference type="Proteomes" id="UP001054252">
    <property type="component" value="Unassembled WGS sequence"/>
</dbReference>
<dbReference type="AlphaFoldDB" id="A0AAV5J2P5"/>
<dbReference type="InterPro" id="IPR051504">
    <property type="entry name" value="Plant_metabolite_acyltrans"/>
</dbReference>
<proteinExistence type="predicted"/>
<organism evidence="4 5">
    <name type="scientific">Rubroshorea leprosula</name>
    <dbReference type="NCBI Taxonomy" id="152421"/>
    <lineage>
        <taxon>Eukaryota</taxon>
        <taxon>Viridiplantae</taxon>
        <taxon>Streptophyta</taxon>
        <taxon>Embryophyta</taxon>
        <taxon>Tracheophyta</taxon>
        <taxon>Spermatophyta</taxon>
        <taxon>Magnoliopsida</taxon>
        <taxon>eudicotyledons</taxon>
        <taxon>Gunneridae</taxon>
        <taxon>Pentapetalae</taxon>
        <taxon>rosids</taxon>
        <taxon>malvids</taxon>
        <taxon>Malvales</taxon>
        <taxon>Dipterocarpaceae</taxon>
        <taxon>Rubroshorea</taxon>
    </lineage>
</organism>
<dbReference type="EMBL" id="BPVZ01000029">
    <property type="protein sequence ID" value="GKV08859.1"/>
    <property type="molecule type" value="Genomic_DNA"/>
</dbReference>
<evidence type="ECO:0000256" key="3">
    <source>
        <dbReference type="SAM" id="MobiDB-lite"/>
    </source>
</evidence>
<dbReference type="SUPFAM" id="SSF52777">
    <property type="entry name" value="CoA-dependent acyltransferases"/>
    <property type="match status" value="1"/>
</dbReference>
<keyword evidence="2" id="KW-0012">Acyltransferase</keyword>
<gene>
    <name evidence="4" type="ORF">SLEP1_g20431</name>
</gene>
<comment type="caution">
    <text evidence="4">The sequence shown here is derived from an EMBL/GenBank/DDBJ whole genome shotgun (WGS) entry which is preliminary data.</text>
</comment>
<dbReference type="GO" id="GO:0016747">
    <property type="term" value="F:acyltransferase activity, transferring groups other than amino-acyl groups"/>
    <property type="evidence" value="ECO:0007669"/>
    <property type="project" value="UniProtKB-ARBA"/>
</dbReference>
<sequence length="460" mass="51067">MGVIQVTKVTPSSHSPKSASDFSLPLTFLDIFWFKFPPVERLFFYRLPDINHNFFNSEVLPKLKTSLSLTLLHFLPLAGNLTWPSPDAAKPFIRYTPNDGVSFTVAESNEDFDRLSGSQTYEANESHHLVPPLKVSDDTASIIALQVTLFLNKGFCIGITTHHTVLDGKSTAMFVKAWAHTCRQGEKGNSSSSLPIEYTPFFDRSVIKDPSGLDILYLNQWLAFTASSDSRSLKVPQNLGVVPHDLVRATFQLTRENIKILREMVVSKWDKSKPPIHLSTFVLTLAYTTTCMVKARGGETDRNIVWGFAADYRSRLDPPVPENYFGNCVGPRWQAVRARDFMDENGLNFAVEKLTDEIKDLEKGQVLEGAENKMSSVLDLVKESTGSVQLIGVAGSPRFNVYESNFGWGKPEKVEIVSIDRTGAISLAESADGSGGVEIGLALMKHEMEIFASFFIHGCS</sequence>